<name>A0A4V0NDG8_SORCE</name>
<reference evidence="2 3" key="1">
    <citation type="submission" date="2015-09" db="EMBL/GenBank/DDBJ databases">
        <title>Sorangium comparison.</title>
        <authorList>
            <person name="Zaburannyi N."/>
            <person name="Bunk B."/>
            <person name="Overmann J."/>
            <person name="Mueller R."/>
        </authorList>
    </citation>
    <scope>NUCLEOTIDE SEQUENCE [LARGE SCALE GENOMIC DNA]</scope>
    <source>
        <strain evidence="2 3">So ceGT47</strain>
    </source>
</reference>
<dbReference type="PANTHER" id="PTHR42194:SF1">
    <property type="entry name" value="UPF0276 PROTEIN HI_1600"/>
    <property type="match status" value="1"/>
</dbReference>
<protein>
    <recommendedName>
        <fullName evidence="1">UPF0276 protein SOCEGT47_031260</fullName>
    </recommendedName>
</protein>
<sequence length="285" mass="32250">MENATRMRLGLPDLGVGIGLRIPHYRHLFEHRPRVDWFEIISENFMVDGGMPLANLERALQSYRLVQHGVSLSIGSTDPLDFGYLRRLKALLARVKSPWVSDHLCWTGAHGLHLHDLLPLPYTDEAVRHVAARARVVQDFLEVRLALENVSSYLTFTSSRMTEWQFLSAVADEADCGILLDVNNVYVSAYNHGFDPEAYIDGVPHHRIVQLHLAGHTHHGKYILDTHSDRVIDAVWALYRRALGHTGDVSTLIEWDDDIPPFEDVVAEAEKARAIRMEVARARAA</sequence>
<dbReference type="AlphaFoldDB" id="A0A4V0NDG8"/>
<dbReference type="InterPro" id="IPR007801">
    <property type="entry name" value="MbnB/TglH/ChrH"/>
</dbReference>
<dbReference type="NCBIfam" id="NF003818">
    <property type="entry name" value="PRK05409.1"/>
    <property type="match status" value="1"/>
</dbReference>
<evidence type="ECO:0000256" key="1">
    <source>
        <dbReference type="HAMAP-Rule" id="MF_00697"/>
    </source>
</evidence>
<dbReference type="PANTHER" id="PTHR42194">
    <property type="entry name" value="UPF0276 PROTEIN HI_1600"/>
    <property type="match status" value="1"/>
</dbReference>
<dbReference type="SUPFAM" id="SSF51658">
    <property type="entry name" value="Xylose isomerase-like"/>
    <property type="match status" value="1"/>
</dbReference>
<dbReference type="HAMAP" id="MF_00697">
    <property type="entry name" value="UPF0276"/>
    <property type="match status" value="1"/>
</dbReference>
<evidence type="ECO:0000313" key="3">
    <source>
        <dbReference type="Proteomes" id="UP000295781"/>
    </source>
</evidence>
<comment type="similarity">
    <text evidence="1">Belongs to the UPF0276 family.</text>
</comment>
<proteinExistence type="inferred from homology"/>
<organism evidence="2 3">
    <name type="scientific">Sorangium cellulosum</name>
    <name type="common">Polyangium cellulosum</name>
    <dbReference type="NCBI Taxonomy" id="56"/>
    <lineage>
        <taxon>Bacteria</taxon>
        <taxon>Pseudomonadati</taxon>
        <taxon>Myxococcota</taxon>
        <taxon>Polyangia</taxon>
        <taxon>Polyangiales</taxon>
        <taxon>Polyangiaceae</taxon>
        <taxon>Sorangium</taxon>
    </lineage>
</organism>
<gene>
    <name evidence="2" type="ORF">SOCEGT47_031260</name>
</gene>
<evidence type="ECO:0000313" key="2">
    <source>
        <dbReference type="EMBL" id="AUX22622.1"/>
    </source>
</evidence>
<accession>A0A4V0NDG8</accession>
<dbReference type="InterPro" id="IPR036237">
    <property type="entry name" value="Xyl_isomerase-like_sf"/>
</dbReference>
<dbReference type="RefSeq" id="WP_242516234.1">
    <property type="nucleotide sequence ID" value="NZ_CP012670.1"/>
</dbReference>
<dbReference type="Gene3D" id="3.20.20.150">
    <property type="entry name" value="Divalent-metal-dependent TIM barrel enzymes"/>
    <property type="match status" value="1"/>
</dbReference>
<dbReference type="Proteomes" id="UP000295781">
    <property type="component" value="Chromosome"/>
</dbReference>
<dbReference type="EMBL" id="CP012670">
    <property type="protein sequence ID" value="AUX22622.1"/>
    <property type="molecule type" value="Genomic_DNA"/>
</dbReference>
<dbReference type="Pfam" id="PF05114">
    <property type="entry name" value="MbnB_TglH_ChrH"/>
    <property type="match status" value="1"/>
</dbReference>